<keyword evidence="1" id="KW-0472">Membrane</keyword>
<keyword evidence="1" id="KW-0812">Transmembrane</keyword>
<evidence type="ECO:0000256" key="1">
    <source>
        <dbReference type="SAM" id="Phobius"/>
    </source>
</evidence>
<evidence type="ECO:0000313" key="2">
    <source>
        <dbReference type="EMBL" id="OHA22105.1"/>
    </source>
</evidence>
<evidence type="ECO:0000313" key="3">
    <source>
        <dbReference type="Proteomes" id="UP000176493"/>
    </source>
</evidence>
<protein>
    <submittedName>
        <fullName evidence="2">Uncharacterized protein</fullName>
    </submittedName>
</protein>
<sequence>MEQNQPLGTAKEGRTGPTIGIIIVVIIVLILVGLYFWGERLRNAEPMDSVTNTLQEQSASDELDDIETDLDATMIEELDSDLEASFMESPQ</sequence>
<reference evidence="2 3" key="1">
    <citation type="journal article" date="2016" name="Nat. Commun.">
        <title>Thousands of microbial genomes shed light on interconnected biogeochemical processes in an aquifer system.</title>
        <authorList>
            <person name="Anantharaman K."/>
            <person name="Brown C.T."/>
            <person name="Hug L.A."/>
            <person name="Sharon I."/>
            <person name="Castelle C.J."/>
            <person name="Probst A.J."/>
            <person name="Thomas B.C."/>
            <person name="Singh A."/>
            <person name="Wilkins M.J."/>
            <person name="Karaoz U."/>
            <person name="Brodie E.L."/>
            <person name="Williams K.H."/>
            <person name="Hubbard S.S."/>
            <person name="Banfield J.F."/>
        </authorList>
    </citation>
    <scope>NUCLEOTIDE SEQUENCE [LARGE SCALE GENOMIC DNA]</scope>
</reference>
<gene>
    <name evidence="2" type="ORF">A2W52_01610</name>
</gene>
<organism evidence="2 3">
    <name type="scientific">Candidatus Taylorbacteria bacterium RIFCSPHIGHO2_02_49_25</name>
    <dbReference type="NCBI Taxonomy" id="1802305"/>
    <lineage>
        <taxon>Bacteria</taxon>
        <taxon>Candidatus Tayloriibacteriota</taxon>
    </lineage>
</organism>
<proteinExistence type="predicted"/>
<dbReference type="EMBL" id="MHRJ01000032">
    <property type="protein sequence ID" value="OHA22105.1"/>
    <property type="molecule type" value="Genomic_DNA"/>
</dbReference>
<dbReference type="Proteomes" id="UP000176493">
    <property type="component" value="Unassembled WGS sequence"/>
</dbReference>
<name>A0A1G2MDW9_9BACT</name>
<accession>A0A1G2MDW9</accession>
<dbReference type="AlphaFoldDB" id="A0A1G2MDW9"/>
<comment type="caution">
    <text evidence="2">The sequence shown here is derived from an EMBL/GenBank/DDBJ whole genome shotgun (WGS) entry which is preliminary data.</text>
</comment>
<feature type="transmembrane region" description="Helical" evidence="1">
    <location>
        <begin position="19"/>
        <end position="37"/>
    </location>
</feature>
<keyword evidence="1" id="KW-1133">Transmembrane helix</keyword>